<dbReference type="Proteomes" id="UP001157381">
    <property type="component" value="Segment"/>
</dbReference>
<proteinExistence type="predicted"/>
<dbReference type="Pfam" id="PF13920">
    <property type="entry name" value="zf-C3HC4_3"/>
    <property type="match status" value="1"/>
</dbReference>
<sequence>MECYICFETTSALRTVVPGCGHAVCCNCYSKLTSCPTCRRQFSPRRPAPEAAAFRHAAPTTFRQAARRSTEHCSRDDFKHFVVDMFLFFFN</sequence>
<dbReference type="InterPro" id="IPR001841">
    <property type="entry name" value="Znf_RING"/>
</dbReference>
<dbReference type="PROSITE" id="PS50089">
    <property type="entry name" value="ZF_RING_2"/>
    <property type="match status" value="1"/>
</dbReference>
<organism evidence="6 7">
    <name type="scientific">Olene mendosa nucleopolyhedrovirus</name>
    <dbReference type="NCBI Taxonomy" id="2933796"/>
    <lineage>
        <taxon>Viruses</taxon>
        <taxon>Viruses incertae sedis</taxon>
        <taxon>Naldaviricetes</taxon>
        <taxon>Lefavirales</taxon>
        <taxon>Baculoviridae</taxon>
        <taxon>Alphabaculovirus</taxon>
        <taxon>Alphabaculovirus olmendosae</taxon>
    </lineage>
</organism>
<dbReference type="RefSeq" id="YP_010805402.1">
    <property type="nucleotide sequence ID" value="NC_077147.1"/>
</dbReference>
<dbReference type="InterPro" id="IPR013083">
    <property type="entry name" value="Znf_RING/FYVE/PHD"/>
</dbReference>
<evidence type="ECO:0000313" key="6">
    <source>
        <dbReference type="EMBL" id="UOQ18901.1"/>
    </source>
</evidence>
<feature type="domain" description="RING-type" evidence="5">
    <location>
        <begin position="3"/>
        <end position="39"/>
    </location>
</feature>
<evidence type="ECO:0000259" key="5">
    <source>
        <dbReference type="PROSITE" id="PS50089"/>
    </source>
</evidence>
<reference evidence="6 7" key="1">
    <citation type="journal article" date="2022" name="Virus Genes">
        <title>The complete genome sequence of an alphabaculovirus from the brown tussock moth, Olene mendosa Hubner, expands our knowledge of lymantriine baculovirus diversity and evolution.</title>
        <authorList>
            <person name="Harrison R.L."/>
            <person name="Rowley D.L."/>
        </authorList>
    </citation>
    <scope>NUCLEOTIDE SEQUENCE [LARGE SCALE GENOMIC DNA]</scope>
    <source>
        <strain evidence="6">435</strain>
    </source>
</reference>
<dbReference type="SUPFAM" id="SSF57850">
    <property type="entry name" value="RING/U-box"/>
    <property type="match status" value="1"/>
</dbReference>
<dbReference type="PROSITE" id="PS00518">
    <property type="entry name" value="ZF_RING_1"/>
    <property type="match status" value="1"/>
</dbReference>
<keyword evidence="2 4" id="KW-0863">Zinc-finger</keyword>
<dbReference type="EMBL" id="MZ766431">
    <property type="protein sequence ID" value="UOQ18901.1"/>
    <property type="molecule type" value="Genomic_DNA"/>
</dbReference>
<name>A0AAX3AV13_9ABAC</name>
<evidence type="ECO:0000256" key="4">
    <source>
        <dbReference type="PROSITE-ProRule" id="PRU00175"/>
    </source>
</evidence>
<evidence type="ECO:0000256" key="3">
    <source>
        <dbReference type="ARBA" id="ARBA00022833"/>
    </source>
</evidence>
<dbReference type="Gene3D" id="3.30.40.10">
    <property type="entry name" value="Zinc/RING finger domain, C3HC4 (zinc finger)"/>
    <property type="match status" value="1"/>
</dbReference>
<keyword evidence="1" id="KW-0479">Metal-binding</keyword>
<protein>
    <recommendedName>
        <fullName evidence="5">RING-type domain-containing protein</fullName>
    </recommendedName>
</protein>
<evidence type="ECO:0000256" key="2">
    <source>
        <dbReference type="ARBA" id="ARBA00022771"/>
    </source>
</evidence>
<dbReference type="InterPro" id="IPR017907">
    <property type="entry name" value="Znf_RING_CS"/>
</dbReference>
<keyword evidence="7" id="KW-1185">Reference proteome</keyword>
<dbReference type="KEGG" id="vg:80544296"/>
<dbReference type="SMART" id="SM00184">
    <property type="entry name" value="RING"/>
    <property type="match status" value="1"/>
</dbReference>
<keyword evidence="3" id="KW-0862">Zinc</keyword>
<evidence type="ECO:0000313" key="7">
    <source>
        <dbReference type="Proteomes" id="UP001157381"/>
    </source>
</evidence>
<dbReference type="GeneID" id="80544296"/>
<accession>A0AAX3AV13</accession>
<evidence type="ECO:0000256" key="1">
    <source>
        <dbReference type="ARBA" id="ARBA00022723"/>
    </source>
</evidence>
<dbReference type="GO" id="GO:0008270">
    <property type="term" value="F:zinc ion binding"/>
    <property type="evidence" value="ECO:0007669"/>
    <property type="project" value="UniProtKB-KW"/>
</dbReference>